<organism evidence="3 4">
    <name type="scientific">Glutinoglossum americanum</name>
    <dbReference type="NCBI Taxonomy" id="1670608"/>
    <lineage>
        <taxon>Eukaryota</taxon>
        <taxon>Fungi</taxon>
        <taxon>Dikarya</taxon>
        <taxon>Ascomycota</taxon>
        <taxon>Pezizomycotina</taxon>
        <taxon>Geoglossomycetes</taxon>
        <taxon>Geoglossales</taxon>
        <taxon>Geoglossaceae</taxon>
        <taxon>Glutinoglossum</taxon>
    </lineage>
</organism>
<dbReference type="SUPFAM" id="SSF55729">
    <property type="entry name" value="Acyl-CoA N-acyltransferases (Nat)"/>
    <property type="match status" value="1"/>
</dbReference>
<comment type="caution">
    <text evidence="3">The sequence shown here is derived from an EMBL/GenBank/DDBJ whole genome shotgun (WGS) entry which is preliminary data.</text>
</comment>
<dbReference type="EMBL" id="JAGHQL010000145">
    <property type="protein sequence ID" value="KAH0537442.1"/>
    <property type="molecule type" value="Genomic_DNA"/>
</dbReference>
<gene>
    <name evidence="3" type="ORF">FGG08_005750</name>
</gene>
<feature type="domain" description="N-acetyltransferase" evidence="2">
    <location>
        <begin position="148"/>
        <end position="277"/>
    </location>
</feature>
<feature type="compositionally biased region" description="Pro residues" evidence="1">
    <location>
        <begin position="278"/>
        <end position="288"/>
    </location>
</feature>
<dbReference type="Pfam" id="PF13508">
    <property type="entry name" value="Acetyltransf_7"/>
    <property type="match status" value="1"/>
</dbReference>
<dbReference type="InterPro" id="IPR000182">
    <property type="entry name" value="GNAT_dom"/>
</dbReference>
<dbReference type="PANTHER" id="PTHR42791">
    <property type="entry name" value="GNAT FAMILY ACETYLTRANSFERASE"/>
    <property type="match status" value="1"/>
</dbReference>
<sequence length="312" mass="34115">MSPPLPLRPTLRPAQPRDIPAITTLILTSFRHFPLFDFLYAPLRDNVEYARDTVFFWSRRVRAAVYDRASTVVVAEVPLGSLGLAGEGQEEGEGAVSWRMLAWTEGEAGLSQVVDGGGGGAGGASMVVVGFAIWRWKGKGALAPRDTTTHSAAYTATLHRAKKIFTELETRVYGKIQARKDQHARRYAAYLESEKELAQKPYKLTPPPYLHLDNLCVDFRLHRRGIGRLLVEQGIALAQAAWLPIQTEASPAGAAFYHKLGFQQLDEWIVPDPDPDPDPGPGPDPDPGQGPGHGHGVRLVVLKLDTDTVSNA</sequence>
<accession>A0A9P8KY68</accession>
<evidence type="ECO:0000259" key="2">
    <source>
        <dbReference type="PROSITE" id="PS51186"/>
    </source>
</evidence>
<dbReference type="Proteomes" id="UP000698800">
    <property type="component" value="Unassembled WGS sequence"/>
</dbReference>
<name>A0A9P8KY68_9PEZI</name>
<evidence type="ECO:0000313" key="3">
    <source>
        <dbReference type="EMBL" id="KAH0537442.1"/>
    </source>
</evidence>
<protein>
    <recommendedName>
        <fullName evidence="2">N-acetyltransferase domain-containing protein</fullName>
    </recommendedName>
</protein>
<proteinExistence type="predicted"/>
<feature type="region of interest" description="Disordered" evidence="1">
    <location>
        <begin position="269"/>
        <end position="297"/>
    </location>
</feature>
<evidence type="ECO:0000256" key="1">
    <source>
        <dbReference type="SAM" id="MobiDB-lite"/>
    </source>
</evidence>
<dbReference type="PROSITE" id="PS51186">
    <property type="entry name" value="GNAT"/>
    <property type="match status" value="1"/>
</dbReference>
<dbReference type="OrthoDB" id="2744543at2759"/>
<dbReference type="AlphaFoldDB" id="A0A9P8KY68"/>
<dbReference type="Gene3D" id="3.40.630.30">
    <property type="match status" value="1"/>
</dbReference>
<dbReference type="GO" id="GO:0016747">
    <property type="term" value="F:acyltransferase activity, transferring groups other than amino-acyl groups"/>
    <property type="evidence" value="ECO:0007669"/>
    <property type="project" value="InterPro"/>
</dbReference>
<keyword evidence="4" id="KW-1185">Reference proteome</keyword>
<evidence type="ECO:0000313" key="4">
    <source>
        <dbReference type="Proteomes" id="UP000698800"/>
    </source>
</evidence>
<reference evidence="3" key="1">
    <citation type="submission" date="2021-03" db="EMBL/GenBank/DDBJ databases">
        <title>Comparative genomics and phylogenomic investigation of the class Geoglossomycetes provide insights into ecological specialization and systematics.</title>
        <authorList>
            <person name="Melie T."/>
            <person name="Pirro S."/>
            <person name="Miller A.N."/>
            <person name="Quandt A."/>
        </authorList>
    </citation>
    <scope>NUCLEOTIDE SEQUENCE</scope>
    <source>
        <strain evidence="3">GBOQ0MN5Z8</strain>
    </source>
</reference>
<dbReference type="PANTHER" id="PTHR42791:SF2">
    <property type="entry name" value="N-ACETYLTRANSFERASE DOMAIN-CONTAINING PROTEIN"/>
    <property type="match status" value="1"/>
</dbReference>
<dbReference type="InterPro" id="IPR016181">
    <property type="entry name" value="Acyl_CoA_acyltransferase"/>
</dbReference>
<dbReference type="InterPro" id="IPR052523">
    <property type="entry name" value="Trichothecene_AcTrans"/>
</dbReference>